<proteinExistence type="predicted"/>
<gene>
    <name evidence="2" type="ORF">PHMEG_00035351</name>
</gene>
<dbReference type="SUPFAM" id="SSF56672">
    <property type="entry name" value="DNA/RNA polymerases"/>
    <property type="match status" value="1"/>
</dbReference>
<keyword evidence="3" id="KW-1185">Reference proteome</keyword>
<protein>
    <recommendedName>
        <fullName evidence="4">Reverse transcriptase</fullName>
    </recommendedName>
</protein>
<sequence>MIYQRMMDNALWGFVQPKGGWTEFSERMRSAEEDAESVKTGVTGHSTRPRSKFEVDRASASTMDHVSRLVNSQIGDMFADGEPDYSSLVPVFDRRSFVDDICFGSESFDGCLATLDRLLQRFTECRISVSFTKSIFVQLRVDFLSHEMIPEGLRADAKKIKRVTEFSFPTTKKGMQCSHSWGFAVYAATLYQLKEEDFEPGADMSAARQSFAMLQQKIGDAPILRHLIVEKIYM</sequence>
<dbReference type="InterPro" id="IPR043502">
    <property type="entry name" value="DNA/RNA_pol_sf"/>
</dbReference>
<dbReference type="EMBL" id="NBNE01013801">
    <property type="protein sequence ID" value="OWY94814.1"/>
    <property type="molecule type" value="Genomic_DNA"/>
</dbReference>
<comment type="caution">
    <text evidence="2">The sequence shown here is derived from an EMBL/GenBank/DDBJ whole genome shotgun (WGS) entry which is preliminary data.</text>
</comment>
<dbReference type="InterPro" id="IPR051320">
    <property type="entry name" value="Viral_Replic_Matur_Polypro"/>
</dbReference>
<accession>A0A225UNY3</accession>
<dbReference type="OrthoDB" id="110319at2759"/>
<reference evidence="3" key="1">
    <citation type="submission" date="2017-03" db="EMBL/GenBank/DDBJ databases">
        <title>Phytopthora megakarya and P. palmivora, two closely related causual agents of cacao black pod achieved similar genome size and gene model numbers by different mechanisms.</title>
        <authorList>
            <person name="Ali S."/>
            <person name="Shao J."/>
            <person name="Larry D.J."/>
            <person name="Kronmiller B."/>
            <person name="Shen D."/>
            <person name="Strem M.D."/>
            <person name="Melnick R.L."/>
            <person name="Guiltinan M.J."/>
            <person name="Tyler B.M."/>
            <person name="Meinhardt L.W."/>
            <person name="Bailey B.A."/>
        </authorList>
    </citation>
    <scope>NUCLEOTIDE SEQUENCE [LARGE SCALE GENOMIC DNA]</scope>
    <source>
        <strain evidence="3">zdho120</strain>
    </source>
</reference>
<dbReference type="Gene3D" id="3.30.70.270">
    <property type="match status" value="1"/>
</dbReference>
<dbReference type="AlphaFoldDB" id="A0A225UNY3"/>
<evidence type="ECO:0000313" key="3">
    <source>
        <dbReference type="Proteomes" id="UP000198211"/>
    </source>
</evidence>
<feature type="region of interest" description="Disordered" evidence="1">
    <location>
        <begin position="32"/>
        <end position="51"/>
    </location>
</feature>
<evidence type="ECO:0000256" key="1">
    <source>
        <dbReference type="SAM" id="MobiDB-lite"/>
    </source>
</evidence>
<evidence type="ECO:0000313" key="2">
    <source>
        <dbReference type="EMBL" id="OWY94814.1"/>
    </source>
</evidence>
<name>A0A225UNY3_9STRA</name>
<evidence type="ECO:0008006" key="4">
    <source>
        <dbReference type="Google" id="ProtNLM"/>
    </source>
</evidence>
<dbReference type="PANTHER" id="PTHR33064:SF37">
    <property type="entry name" value="RIBONUCLEASE H"/>
    <property type="match status" value="1"/>
</dbReference>
<dbReference type="PANTHER" id="PTHR33064">
    <property type="entry name" value="POL PROTEIN"/>
    <property type="match status" value="1"/>
</dbReference>
<dbReference type="Proteomes" id="UP000198211">
    <property type="component" value="Unassembled WGS sequence"/>
</dbReference>
<dbReference type="InterPro" id="IPR043128">
    <property type="entry name" value="Rev_trsase/Diguanyl_cyclase"/>
</dbReference>
<organism evidence="2 3">
    <name type="scientific">Phytophthora megakarya</name>
    <dbReference type="NCBI Taxonomy" id="4795"/>
    <lineage>
        <taxon>Eukaryota</taxon>
        <taxon>Sar</taxon>
        <taxon>Stramenopiles</taxon>
        <taxon>Oomycota</taxon>
        <taxon>Peronosporomycetes</taxon>
        <taxon>Peronosporales</taxon>
        <taxon>Peronosporaceae</taxon>
        <taxon>Phytophthora</taxon>
    </lineage>
</organism>